<comment type="function">
    <text evidence="2">Pyridoxal 5'-phosphate (PLP)-binding protein, which is involved in PLP homeostasis.</text>
</comment>
<keyword evidence="1 2" id="KW-0663">Pyridoxal phosphate</keyword>
<dbReference type="InterPro" id="IPR029066">
    <property type="entry name" value="PLP-binding_barrel"/>
</dbReference>
<comment type="similarity">
    <text evidence="2 4">Belongs to the pyridoxal phosphate-binding protein YggS/PROSC family.</text>
</comment>
<evidence type="ECO:0000259" key="5">
    <source>
        <dbReference type="Pfam" id="PF01168"/>
    </source>
</evidence>
<dbReference type="PIRSF" id="PIRSF004848">
    <property type="entry name" value="YBL036c_PLPDEIII"/>
    <property type="match status" value="1"/>
</dbReference>
<dbReference type="NCBIfam" id="TIGR00044">
    <property type="entry name" value="YggS family pyridoxal phosphate-dependent enzyme"/>
    <property type="match status" value="1"/>
</dbReference>
<dbReference type="RefSeq" id="WP_134640353.1">
    <property type="nucleotide sequence ID" value="NZ_SOHM01000015.1"/>
</dbReference>
<dbReference type="HAMAP" id="MF_02087">
    <property type="entry name" value="PLP_homeostasis"/>
    <property type="match status" value="1"/>
</dbReference>
<dbReference type="SUPFAM" id="SSF51419">
    <property type="entry name" value="PLP-binding barrel"/>
    <property type="match status" value="1"/>
</dbReference>
<evidence type="ECO:0000313" key="7">
    <source>
        <dbReference type="Proteomes" id="UP000298468"/>
    </source>
</evidence>
<reference evidence="6 7" key="1">
    <citation type="submission" date="2019-03" db="EMBL/GenBank/DDBJ databases">
        <title>Genomics of glacier-inhabiting Cryobacterium strains.</title>
        <authorList>
            <person name="Liu Q."/>
            <person name="Xin Y.-H."/>
        </authorList>
    </citation>
    <scope>NUCLEOTIDE SEQUENCE [LARGE SCALE GENOMIC DNA]</scope>
    <source>
        <strain evidence="6 7">Sr59</strain>
    </source>
</reference>
<gene>
    <name evidence="6" type="ORF">E3T61_08100</name>
</gene>
<accession>A0A4R9BVB6</accession>
<sequence>MTDPLLSQRLADVRGGIIDAARLAGRSVDDITTVVVTKFQPVSLVSELIELGVRDFGESRHQEAQAKATELAGSGIRWHFVGQVQGKKARQIRSYASVIHSVDRDSLVTGLASPVPDASVPGASVPDGSVPDTSVLDCFVQVNLTEDPARGGVSIPDLAPLVERVIAAPGLRLLGLMAVAPLGADPKRSFALVSELGSQMRGIAPDARYLSMGMSQDYAAAIAEGATHLRIGTAITGNRPAAVNLKTS</sequence>
<feature type="domain" description="Alanine racemase N-terminal" evidence="5">
    <location>
        <begin position="46"/>
        <end position="240"/>
    </location>
</feature>
<dbReference type="GO" id="GO:0030170">
    <property type="term" value="F:pyridoxal phosphate binding"/>
    <property type="evidence" value="ECO:0007669"/>
    <property type="project" value="UniProtKB-UniRule"/>
</dbReference>
<dbReference type="PANTHER" id="PTHR10146:SF14">
    <property type="entry name" value="PYRIDOXAL PHOSPHATE HOMEOSTASIS PROTEIN"/>
    <property type="match status" value="1"/>
</dbReference>
<evidence type="ECO:0000256" key="1">
    <source>
        <dbReference type="ARBA" id="ARBA00022898"/>
    </source>
</evidence>
<dbReference type="Gene3D" id="3.20.20.10">
    <property type="entry name" value="Alanine racemase"/>
    <property type="match status" value="1"/>
</dbReference>
<dbReference type="Proteomes" id="UP000298468">
    <property type="component" value="Unassembled WGS sequence"/>
</dbReference>
<evidence type="ECO:0000256" key="3">
    <source>
        <dbReference type="PIRSR" id="PIRSR004848-1"/>
    </source>
</evidence>
<feature type="modified residue" description="N6-(pyridoxal phosphate)lysine" evidence="2 3">
    <location>
        <position position="38"/>
    </location>
</feature>
<dbReference type="EMBL" id="SOHM01000015">
    <property type="protein sequence ID" value="TFD91664.1"/>
    <property type="molecule type" value="Genomic_DNA"/>
</dbReference>
<dbReference type="OrthoDB" id="9804072at2"/>
<dbReference type="PROSITE" id="PS01211">
    <property type="entry name" value="UPF0001"/>
    <property type="match status" value="1"/>
</dbReference>
<dbReference type="AlphaFoldDB" id="A0A4R9BVB6"/>
<dbReference type="PANTHER" id="PTHR10146">
    <property type="entry name" value="PROLINE SYNTHETASE CO-TRANSCRIBED BACTERIAL HOMOLOG PROTEIN"/>
    <property type="match status" value="1"/>
</dbReference>
<comment type="caution">
    <text evidence="6">The sequence shown here is derived from an EMBL/GenBank/DDBJ whole genome shotgun (WGS) entry which is preliminary data.</text>
</comment>
<dbReference type="InterPro" id="IPR001608">
    <property type="entry name" value="Ala_racemase_N"/>
</dbReference>
<evidence type="ECO:0000256" key="4">
    <source>
        <dbReference type="RuleBase" id="RU004514"/>
    </source>
</evidence>
<comment type="cofactor">
    <cofactor evidence="3">
        <name>pyridoxal 5'-phosphate</name>
        <dbReference type="ChEBI" id="CHEBI:597326"/>
    </cofactor>
</comment>
<dbReference type="InterPro" id="IPR011078">
    <property type="entry name" value="PyrdxlP_homeostasis"/>
</dbReference>
<protein>
    <recommendedName>
        <fullName evidence="2">Pyridoxal phosphate homeostasis protein</fullName>
        <shortName evidence="2">PLP homeostasis protein</shortName>
    </recommendedName>
</protein>
<proteinExistence type="inferred from homology"/>
<keyword evidence="7" id="KW-1185">Reference proteome</keyword>
<evidence type="ECO:0000313" key="6">
    <source>
        <dbReference type="EMBL" id="TFD91664.1"/>
    </source>
</evidence>
<dbReference type="Pfam" id="PF01168">
    <property type="entry name" value="Ala_racemase_N"/>
    <property type="match status" value="1"/>
</dbReference>
<evidence type="ECO:0000256" key="2">
    <source>
        <dbReference type="HAMAP-Rule" id="MF_02087"/>
    </source>
</evidence>
<dbReference type="CDD" id="cd00635">
    <property type="entry name" value="PLPDE_III_YBL036c_like"/>
    <property type="match status" value="1"/>
</dbReference>
<organism evidence="6 7">
    <name type="scientific">Cryobacterium lactosi</name>
    <dbReference type="NCBI Taxonomy" id="1259202"/>
    <lineage>
        <taxon>Bacteria</taxon>
        <taxon>Bacillati</taxon>
        <taxon>Actinomycetota</taxon>
        <taxon>Actinomycetes</taxon>
        <taxon>Micrococcales</taxon>
        <taxon>Microbacteriaceae</taxon>
        <taxon>Cryobacterium</taxon>
    </lineage>
</organism>
<name>A0A4R9BVB6_9MICO</name>